<feature type="compositionally biased region" description="Acidic residues" evidence="13">
    <location>
        <begin position="129"/>
        <end position="139"/>
    </location>
</feature>
<dbReference type="InterPro" id="IPR003960">
    <property type="entry name" value="ATPase_AAA_CS"/>
</dbReference>
<dbReference type="Proteomes" id="UP001396898">
    <property type="component" value="Unassembled WGS sequence"/>
</dbReference>
<dbReference type="Pfam" id="PF25426">
    <property type="entry name" value="AAA_lid_BCS1"/>
    <property type="match status" value="1"/>
</dbReference>
<evidence type="ECO:0000256" key="11">
    <source>
        <dbReference type="ARBA" id="ARBA00048778"/>
    </source>
</evidence>
<evidence type="ECO:0000256" key="12">
    <source>
        <dbReference type="RuleBase" id="RU003651"/>
    </source>
</evidence>
<comment type="similarity">
    <text evidence="2">Belongs to the AAA ATPase family. BCS1 subfamily.</text>
</comment>
<dbReference type="Pfam" id="PF00004">
    <property type="entry name" value="AAA"/>
    <property type="match status" value="1"/>
</dbReference>
<keyword evidence="16" id="KW-1185">Reference proteome</keyword>
<dbReference type="PROSITE" id="PS00674">
    <property type="entry name" value="AAA"/>
    <property type="match status" value="1"/>
</dbReference>
<dbReference type="InterPro" id="IPR003593">
    <property type="entry name" value="AAA+_ATPase"/>
</dbReference>
<feature type="compositionally biased region" description="Basic and acidic residues" evidence="13">
    <location>
        <begin position="370"/>
        <end position="383"/>
    </location>
</feature>
<evidence type="ECO:0000256" key="3">
    <source>
        <dbReference type="ARBA" id="ARBA00022692"/>
    </source>
</evidence>
<sequence length="636" mass="71591">MENITSSLPPLEEATPMGILQALLGQWAGKLDVTQTSAIFTLTAFAIGALQWLRGSTGTVVDSLRDYATIRVVIPSSNEMSTFVSEWVDRVVLPRRYNQSYLFREVVDKDEDEDGAGMDPIIPIVAEEDEEDDELEEGSSDSGSSAAGGVVAKKNHQQADRPIECVPQFHRTWFFHKGRFFTITRGKKGSNDDDSDDDDDDIDGNSLYGRPTNLTITCVSQSSQPVVDFLEMCREQAKAGLKKKPQMRIHGHDGYRYWRFKSKSPARPLSTIHLDSAIKKDLLADIEKYLSPATRRRYHQRNIPYQRGYLLHGPPGTGKSTLASVLAGRYGLTLYVLQLAHINDDDLEQLFQDLPSRCIVLMEDIDAAGIDRENDSGDENEKEKKKKAKKVDGKKEIKIKRKESECTLSGLLNVLDGVGSQEGRIVLMTTNFPDELDEALVRPGRIDKKIYIGYISRKSSEEMFVRMFRPIKSHKKSQVSRSASIISSNQAVKDGYKRLSEKAETSSDDEEDQGEVCRCERCKATTITALAAEFAEMVPENSITGSELQGFFQVHLDCPVEAVERFSSWMWQMREEKWPKRRDQEDDISSSNSPTPETTEDGEHEEQEEKDASSPTPETTDEREKEEQAAHDGYDT</sequence>
<dbReference type="InterPro" id="IPR057495">
    <property type="entry name" value="AAA_lid_BCS1"/>
</dbReference>
<keyword evidence="5" id="KW-0999">Mitochondrion inner membrane</keyword>
<dbReference type="EMBL" id="JAQQWI010000007">
    <property type="protein sequence ID" value="KAK8028455.1"/>
    <property type="molecule type" value="Genomic_DNA"/>
</dbReference>
<dbReference type="Pfam" id="PF08740">
    <property type="entry name" value="BCS1_N"/>
    <property type="match status" value="1"/>
</dbReference>
<dbReference type="SMART" id="SM00382">
    <property type="entry name" value="AAA"/>
    <property type="match status" value="1"/>
</dbReference>
<dbReference type="PANTHER" id="PTHR23070">
    <property type="entry name" value="BCS1 AAA-TYPE ATPASE"/>
    <property type="match status" value="1"/>
</dbReference>
<dbReference type="InterPro" id="IPR003959">
    <property type="entry name" value="ATPase_AAA_core"/>
</dbReference>
<dbReference type="InterPro" id="IPR027417">
    <property type="entry name" value="P-loop_NTPase"/>
</dbReference>
<feature type="region of interest" description="Disordered" evidence="13">
    <location>
        <begin position="497"/>
        <end position="516"/>
    </location>
</feature>
<organism evidence="15 16">
    <name type="scientific">Apiospora marii</name>
    <dbReference type="NCBI Taxonomy" id="335849"/>
    <lineage>
        <taxon>Eukaryota</taxon>
        <taxon>Fungi</taxon>
        <taxon>Dikarya</taxon>
        <taxon>Ascomycota</taxon>
        <taxon>Pezizomycotina</taxon>
        <taxon>Sordariomycetes</taxon>
        <taxon>Xylariomycetidae</taxon>
        <taxon>Amphisphaeriales</taxon>
        <taxon>Apiosporaceae</taxon>
        <taxon>Apiospora</taxon>
    </lineage>
</organism>
<evidence type="ECO:0000256" key="13">
    <source>
        <dbReference type="SAM" id="MobiDB-lite"/>
    </source>
</evidence>
<dbReference type="Gene3D" id="3.40.50.300">
    <property type="entry name" value="P-loop containing nucleotide triphosphate hydrolases"/>
    <property type="match status" value="1"/>
</dbReference>
<keyword evidence="8" id="KW-1133">Transmembrane helix</keyword>
<keyword evidence="9" id="KW-0496">Mitochondrion</keyword>
<comment type="subcellular location">
    <subcellularLocation>
        <location evidence="1">Mitochondrion inner membrane</location>
        <topology evidence="1">Single-pass membrane protein</topology>
    </subcellularLocation>
</comment>
<dbReference type="InterPro" id="IPR014851">
    <property type="entry name" value="BCS1_N"/>
</dbReference>
<evidence type="ECO:0000256" key="9">
    <source>
        <dbReference type="ARBA" id="ARBA00023128"/>
    </source>
</evidence>
<evidence type="ECO:0000256" key="8">
    <source>
        <dbReference type="ARBA" id="ARBA00022989"/>
    </source>
</evidence>
<evidence type="ECO:0000256" key="2">
    <source>
        <dbReference type="ARBA" id="ARBA00007448"/>
    </source>
</evidence>
<feature type="compositionally biased region" description="Acidic residues" evidence="13">
    <location>
        <begin position="192"/>
        <end position="203"/>
    </location>
</feature>
<proteinExistence type="inferred from homology"/>
<evidence type="ECO:0000313" key="16">
    <source>
        <dbReference type="Proteomes" id="UP001396898"/>
    </source>
</evidence>
<feature type="region of interest" description="Disordered" evidence="13">
    <location>
        <begin position="577"/>
        <end position="636"/>
    </location>
</feature>
<keyword evidence="3" id="KW-0812">Transmembrane</keyword>
<evidence type="ECO:0000256" key="7">
    <source>
        <dbReference type="ARBA" id="ARBA00022840"/>
    </source>
</evidence>
<feature type="region of interest" description="Disordered" evidence="13">
    <location>
        <begin position="186"/>
        <end position="207"/>
    </location>
</feature>
<evidence type="ECO:0000256" key="4">
    <source>
        <dbReference type="ARBA" id="ARBA00022741"/>
    </source>
</evidence>
<keyword evidence="6" id="KW-0378">Hydrolase</keyword>
<feature type="region of interest" description="Disordered" evidence="13">
    <location>
        <begin position="370"/>
        <end position="391"/>
    </location>
</feature>
<evidence type="ECO:0000256" key="5">
    <source>
        <dbReference type="ARBA" id="ARBA00022792"/>
    </source>
</evidence>
<evidence type="ECO:0000256" key="10">
    <source>
        <dbReference type="ARBA" id="ARBA00023136"/>
    </source>
</evidence>
<evidence type="ECO:0000313" key="15">
    <source>
        <dbReference type="EMBL" id="KAK8028455.1"/>
    </source>
</evidence>
<reference evidence="15 16" key="1">
    <citation type="submission" date="2023-01" db="EMBL/GenBank/DDBJ databases">
        <title>Analysis of 21 Apiospora genomes using comparative genomics revels a genus with tremendous synthesis potential of carbohydrate active enzymes and secondary metabolites.</title>
        <authorList>
            <person name="Sorensen T."/>
        </authorList>
    </citation>
    <scope>NUCLEOTIDE SEQUENCE [LARGE SCALE GENOMIC DNA]</scope>
    <source>
        <strain evidence="15 16">CBS 20057</strain>
    </source>
</reference>
<name>A0ABR1SAN1_9PEZI</name>
<feature type="compositionally biased region" description="Basic and acidic residues" evidence="13">
    <location>
        <begin position="620"/>
        <end position="636"/>
    </location>
</feature>
<gene>
    <name evidence="15" type="ORF">PG991_005511</name>
</gene>
<feature type="compositionally biased region" description="Acidic residues" evidence="13">
    <location>
        <begin position="598"/>
        <end position="609"/>
    </location>
</feature>
<evidence type="ECO:0000256" key="1">
    <source>
        <dbReference type="ARBA" id="ARBA00004434"/>
    </source>
</evidence>
<protein>
    <recommendedName>
        <fullName evidence="14">AAA+ ATPase domain-containing protein</fullName>
    </recommendedName>
</protein>
<comment type="caution">
    <text evidence="15">The sequence shown here is derived from an EMBL/GenBank/DDBJ whole genome shotgun (WGS) entry which is preliminary data.</text>
</comment>
<keyword evidence="4 12" id="KW-0547">Nucleotide-binding</keyword>
<accession>A0ABR1SAN1</accession>
<evidence type="ECO:0000259" key="14">
    <source>
        <dbReference type="SMART" id="SM00382"/>
    </source>
</evidence>
<evidence type="ECO:0000256" key="6">
    <source>
        <dbReference type="ARBA" id="ARBA00022801"/>
    </source>
</evidence>
<feature type="domain" description="AAA+ ATPase" evidence="14">
    <location>
        <begin position="305"/>
        <end position="456"/>
    </location>
</feature>
<feature type="region of interest" description="Disordered" evidence="13">
    <location>
        <begin position="129"/>
        <end position="157"/>
    </location>
</feature>
<dbReference type="SUPFAM" id="SSF52540">
    <property type="entry name" value="P-loop containing nucleoside triphosphate hydrolases"/>
    <property type="match status" value="1"/>
</dbReference>
<keyword evidence="7 12" id="KW-0067">ATP-binding</keyword>
<feature type="compositionally biased region" description="Low complexity" evidence="13">
    <location>
        <begin position="140"/>
        <end position="152"/>
    </location>
</feature>
<keyword evidence="10" id="KW-0472">Membrane</keyword>
<comment type="catalytic activity">
    <reaction evidence="11">
        <text>ATP + H2O = ADP + phosphate + H(+)</text>
        <dbReference type="Rhea" id="RHEA:13065"/>
        <dbReference type="ChEBI" id="CHEBI:15377"/>
        <dbReference type="ChEBI" id="CHEBI:15378"/>
        <dbReference type="ChEBI" id="CHEBI:30616"/>
        <dbReference type="ChEBI" id="CHEBI:43474"/>
        <dbReference type="ChEBI" id="CHEBI:456216"/>
    </reaction>
    <physiologicalReaction direction="left-to-right" evidence="11">
        <dbReference type="Rhea" id="RHEA:13066"/>
    </physiologicalReaction>
</comment>
<dbReference type="InterPro" id="IPR050747">
    <property type="entry name" value="Mitochondrial_chaperone_BCS1"/>
</dbReference>